<reference evidence="1 2" key="1">
    <citation type="journal article" date="2013" name="PLoS ONE">
        <title>Assembly-driven community genomics of a hypersaline microbial ecosystem.</title>
        <authorList>
            <person name="Podell S."/>
            <person name="Ugalde J.A."/>
            <person name="Narasingarao P."/>
            <person name="Banfield J.F."/>
            <person name="Heidelberg K.B."/>
            <person name="Allen E.E."/>
        </authorList>
    </citation>
    <scope>NUCLEOTIDE SEQUENCE [LARGE SCALE GENOMIC DNA]</scope>
    <source>
        <strain evidence="2">J07HQW1</strain>
    </source>
</reference>
<evidence type="ECO:0000313" key="2">
    <source>
        <dbReference type="Proteomes" id="UP000030649"/>
    </source>
</evidence>
<sequence>MLPGQTEHPADVLWCLALVFDREHDQNQRRVSPDESQRDVLPRPRVVSSRLRPADELVAFVVAVERPVRDVDSHLRVVGEVVVPGGDLEEFLVRLTEHPQDGLSGRLPQVVREVLTRRNVAVVVERLVLEVLRGVVDEAVAVRGGDEHPECRVSSSIRPGIRFGVG</sequence>
<gene>
    <name evidence="1" type="ORF">J07HQW1_02011</name>
</gene>
<dbReference type="Proteomes" id="UP000030649">
    <property type="component" value="Unassembled WGS sequence"/>
</dbReference>
<protein>
    <submittedName>
        <fullName evidence="1">Uncharacterized protein</fullName>
    </submittedName>
</protein>
<proteinExistence type="predicted"/>
<evidence type="ECO:0000313" key="1">
    <source>
        <dbReference type="EMBL" id="ERG91977.1"/>
    </source>
</evidence>
<dbReference type="AlphaFoldDB" id="U1PED2"/>
<accession>U1PED2</accession>
<dbReference type="EMBL" id="KE356560">
    <property type="protein sequence ID" value="ERG91977.1"/>
    <property type="molecule type" value="Genomic_DNA"/>
</dbReference>
<organism evidence="1 2">
    <name type="scientific">Haloquadratum walsbyi J07HQW1</name>
    <dbReference type="NCBI Taxonomy" id="1238424"/>
    <lineage>
        <taxon>Archaea</taxon>
        <taxon>Methanobacteriati</taxon>
        <taxon>Methanobacteriota</taxon>
        <taxon>Stenosarchaea group</taxon>
        <taxon>Halobacteria</taxon>
        <taxon>Halobacteriales</taxon>
        <taxon>Haloferacaceae</taxon>
        <taxon>Haloquadratum</taxon>
    </lineage>
</organism>
<dbReference type="HOGENOM" id="CLU_1598984_0_0_2"/>
<name>U1PED2_9EURY</name>